<evidence type="ECO:0000313" key="4">
    <source>
        <dbReference type="Proteomes" id="UP000669239"/>
    </source>
</evidence>
<dbReference type="Gene3D" id="3.40.350.10">
    <property type="entry name" value="Creatinase/prolidase N-terminal domain"/>
    <property type="match status" value="1"/>
</dbReference>
<name>A0AAX1SDK5_9FIRM</name>
<comment type="caution">
    <text evidence="2">The sequence shown here is derived from an EMBL/GenBank/DDBJ whole genome shotgun (WGS) entry which is preliminary data.</text>
</comment>
<feature type="domain" description="Peptidase M24" evidence="1">
    <location>
        <begin position="210"/>
        <end position="400"/>
    </location>
</feature>
<dbReference type="Proteomes" id="UP000669239">
    <property type="component" value="Unassembled WGS sequence"/>
</dbReference>
<reference evidence="2" key="3">
    <citation type="submission" date="2022-01" db="EMBL/GenBank/DDBJ databases">
        <title>Collection of gut derived symbiotic bacterial strains cultured from healthy donors.</title>
        <authorList>
            <person name="Lin H."/>
            <person name="Kohout C."/>
            <person name="Waligurski E."/>
            <person name="Pamer E.G."/>
        </authorList>
    </citation>
    <scope>NUCLEOTIDE SEQUENCE</scope>
    <source>
        <strain evidence="2">DFI.6.55</strain>
    </source>
</reference>
<dbReference type="EMBL" id="JAAITT010000022">
    <property type="protein sequence ID" value="NSJ50143.1"/>
    <property type="molecule type" value="Genomic_DNA"/>
</dbReference>
<dbReference type="RefSeq" id="WP_117562864.1">
    <property type="nucleotide sequence ID" value="NZ_JAAITT010000022.1"/>
</dbReference>
<evidence type="ECO:0000259" key="1">
    <source>
        <dbReference type="Pfam" id="PF00557"/>
    </source>
</evidence>
<dbReference type="InterPro" id="IPR000994">
    <property type="entry name" value="Pept_M24"/>
</dbReference>
<keyword evidence="4" id="KW-1185">Reference proteome</keyword>
<gene>
    <name evidence="3" type="ORF">G5B36_15740</name>
    <name evidence="2" type="ORF">L0N08_19865</name>
</gene>
<dbReference type="AlphaFoldDB" id="A0AAX1SDK5"/>
<evidence type="ECO:0000313" key="5">
    <source>
        <dbReference type="Proteomes" id="UP001299608"/>
    </source>
</evidence>
<dbReference type="InterPro" id="IPR029149">
    <property type="entry name" value="Creatin/AminoP/Spt16_N"/>
</dbReference>
<dbReference type="SUPFAM" id="SSF55920">
    <property type="entry name" value="Creatinase/aminopeptidase"/>
    <property type="match status" value="1"/>
</dbReference>
<dbReference type="Pfam" id="PF00557">
    <property type="entry name" value="Peptidase_M24"/>
    <property type="match status" value="1"/>
</dbReference>
<accession>A0AAX1SDK5</accession>
<evidence type="ECO:0000313" key="3">
    <source>
        <dbReference type="EMBL" id="NSJ50143.1"/>
    </source>
</evidence>
<organism evidence="2 5">
    <name type="scientific">Enterocloster aldenensis</name>
    <dbReference type="NCBI Taxonomy" id="358742"/>
    <lineage>
        <taxon>Bacteria</taxon>
        <taxon>Bacillati</taxon>
        <taxon>Bacillota</taxon>
        <taxon>Clostridia</taxon>
        <taxon>Lachnospirales</taxon>
        <taxon>Lachnospiraceae</taxon>
        <taxon>Enterocloster</taxon>
    </lineage>
</organism>
<dbReference type="InterPro" id="IPR036005">
    <property type="entry name" value="Creatinase/aminopeptidase-like"/>
</dbReference>
<dbReference type="EMBL" id="JAKNGE010000027">
    <property type="protein sequence ID" value="MCG4747691.1"/>
    <property type="molecule type" value="Genomic_DNA"/>
</dbReference>
<evidence type="ECO:0000313" key="2">
    <source>
        <dbReference type="EMBL" id="MCG4747691.1"/>
    </source>
</evidence>
<reference evidence="3" key="2">
    <citation type="submission" date="2020-02" db="EMBL/GenBank/DDBJ databases">
        <authorList>
            <person name="Littmann E."/>
            <person name="Sorbara M."/>
        </authorList>
    </citation>
    <scope>NUCLEOTIDE SEQUENCE</scope>
    <source>
        <strain evidence="3">MSK.1.17</strain>
    </source>
</reference>
<dbReference type="SUPFAM" id="SSF53092">
    <property type="entry name" value="Creatinase/prolidase N-terminal domain"/>
    <property type="match status" value="1"/>
</dbReference>
<protein>
    <submittedName>
        <fullName evidence="2">M24 family metallopeptidase</fullName>
    </submittedName>
</protein>
<dbReference type="Proteomes" id="UP001299608">
    <property type="component" value="Unassembled WGS sequence"/>
</dbReference>
<reference evidence="3 4" key="1">
    <citation type="journal article" date="2020" name="Cell Host Microbe">
        <title>Functional and Genomic Variation between Human-Derived Isolates of Lachnospiraceae Reveals Inter- and Intra-Species Diversity.</title>
        <authorList>
            <person name="Sorbara M.T."/>
            <person name="Littmann E.R."/>
            <person name="Fontana E."/>
            <person name="Moody T.U."/>
            <person name="Kohout C.E."/>
            <person name="Gjonbalaj M."/>
            <person name="Eaton V."/>
            <person name="Seok R."/>
            <person name="Leiner I.M."/>
            <person name="Pamer E.G."/>
        </authorList>
    </citation>
    <scope>NUCLEOTIDE SEQUENCE [LARGE SCALE GENOMIC DNA]</scope>
    <source>
        <strain evidence="3 4">MSK.1.17</strain>
    </source>
</reference>
<dbReference type="Gene3D" id="3.90.230.10">
    <property type="entry name" value="Creatinase/methionine aminopeptidase superfamily"/>
    <property type="match status" value="1"/>
</dbReference>
<sequence length="471" mass="51434">MDSKYVEVTYGAVTPPETSVGLVPVDLTADTWNERLQKIRSRMKAGAMDALAVYGDREHGGNFAYLTGFEPRFEEAVLVLRQDGQAALMVGNENRKMCAHSALRAGLVHVAYFSLPNQPMGNDKDMAGLFAEAGIEPGMTVGVAGWKMFTSQLEDNSQLFDVPCFIMDGIKKAAGHGAIKAASHLFIHPGHGARTMVNANEVAHYEFGSALASDCVYRAMDRLAPGMTEMEVAGHMCSLGQPVSVTTICAAGERFGGAVVFPRNKKIRVGHKFSLTMGLRGGLSSRAAYVAAGEEDMEDAVKDYVEVLAKPYYRAAASWYGTVRIGITGGEMYELVEQVLPKAEFSWTLNPGHLTADEEWMSSPIYSGSDITLKSGMMLQMDIIPGKAGYGGAGAEDGIVLADETLRKKIQSDYPETWKRFERRRRFMKEELGITLEPEVLPMSDIAGYMRPYLLNRGCAFKIAGRQSTMP</sequence>
<proteinExistence type="predicted"/>